<comment type="caution">
    <text evidence="2">The sequence shown here is derived from an EMBL/GenBank/DDBJ whole genome shotgun (WGS) entry which is preliminary data.</text>
</comment>
<name>A0ABR4WBN3_9GAMM</name>
<feature type="coiled-coil region" evidence="1">
    <location>
        <begin position="61"/>
        <end position="123"/>
    </location>
</feature>
<dbReference type="InterPro" id="IPR046703">
    <property type="entry name" value="DUF6776"/>
</dbReference>
<proteinExistence type="predicted"/>
<keyword evidence="1" id="KW-0175">Coiled coil</keyword>
<evidence type="ECO:0000256" key="1">
    <source>
        <dbReference type="SAM" id="Coils"/>
    </source>
</evidence>
<sequence>MARKPKSRAGIDDVMLMPVSPSRQKKRRRLWTVGLLVLAVVLFAGGFWTGSSGALDTSAANQRLRSDLKSTKRELEAARNELALYRTDTEVTREARETLRQEIKSLRDQAAELEEAVVFYKSVMAPGASEGLQIEKMVLQPDDENGFYRYRVVLVQAGDNRNYLSGDISLTLRGSREGESFSRNGTDWLEDGSETRFRFRYFQELSGRFQVPEGVELEAVDVEAESGGRNRYQIQKTVKWQ</sequence>
<dbReference type="Proteomes" id="UP000029443">
    <property type="component" value="Unassembled WGS sequence"/>
</dbReference>
<dbReference type="EMBL" id="ARXU01000008">
    <property type="protein sequence ID" value="KGD60807.1"/>
    <property type="molecule type" value="Genomic_DNA"/>
</dbReference>
<evidence type="ECO:0000313" key="3">
    <source>
        <dbReference type="Proteomes" id="UP000029443"/>
    </source>
</evidence>
<evidence type="ECO:0000313" key="2">
    <source>
        <dbReference type="EMBL" id="KGD60807.1"/>
    </source>
</evidence>
<dbReference type="Pfam" id="PF20567">
    <property type="entry name" value="DUF6776"/>
    <property type="match status" value="1"/>
</dbReference>
<accession>A0ABR4WBN3</accession>
<organism evidence="2 3">
    <name type="scientific">Alcanivorax jadensis T9</name>
    <dbReference type="NCBI Taxonomy" id="1177181"/>
    <lineage>
        <taxon>Bacteria</taxon>
        <taxon>Pseudomonadati</taxon>
        <taxon>Pseudomonadota</taxon>
        <taxon>Gammaproteobacteria</taxon>
        <taxon>Oceanospirillales</taxon>
        <taxon>Alcanivoracaceae</taxon>
        <taxon>Alcanivorax</taxon>
    </lineage>
</organism>
<reference evidence="2 3" key="1">
    <citation type="submission" date="2012-09" db="EMBL/GenBank/DDBJ databases">
        <title>Genome Sequence of alkane-degrading Bacterium Alcanivorax jadensis T9.</title>
        <authorList>
            <person name="Lai Q."/>
            <person name="Shao Z."/>
        </authorList>
    </citation>
    <scope>NUCLEOTIDE SEQUENCE [LARGE SCALE GENOMIC DNA]</scope>
    <source>
        <strain evidence="2 3">T9</strain>
    </source>
</reference>
<keyword evidence="3" id="KW-1185">Reference proteome</keyword>
<dbReference type="RefSeq" id="WP_035248463.1">
    <property type="nucleotide sequence ID" value="NZ_ARXU01000008.1"/>
</dbReference>
<gene>
    <name evidence="2" type="ORF">T9A_02284</name>
</gene>
<protein>
    <submittedName>
        <fullName evidence="2">Uncharacterized protein</fullName>
    </submittedName>
</protein>